<keyword evidence="2" id="KW-1185">Reference proteome</keyword>
<name>A0ABT7E4N3_9NEIS</name>
<protein>
    <recommendedName>
        <fullName evidence="3">YD repeat-containing protein</fullName>
    </recommendedName>
</protein>
<accession>A0ABT7E4N3</accession>
<sequence>GELIKEIDGNGHATEYHYNQRGQLDQKTAGLTSSGQFDPSRYNQYAGDSQTLATQAASTVMTYTAGGRLKQITDGRGNVTEYSY</sequence>
<evidence type="ECO:0008006" key="3">
    <source>
        <dbReference type="Google" id="ProtNLM"/>
    </source>
</evidence>
<dbReference type="Gene3D" id="2.180.10.10">
    <property type="entry name" value="RHS repeat-associated core"/>
    <property type="match status" value="1"/>
</dbReference>
<feature type="non-terminal residue" evidence="1">
    <location>
        <position position="1"/>
    </location>
</feature>
<evidence type="ECO:0000313" key="2">
    <source>
        <dbReference type="Proteomes" id="UP001172778"/>
    </source>
</evidence>
<organism evidence="1 2">
    <name type="scientific">Parachitinimonas caeni</name>
    <dbReference type="NCBI Taxonomy" id="3031301"/>
    <lineage>
        <taxon>Bacteria</taxon>
        <taxon>Pseudomonadati</taxon>
        <taxon>Pseudomonadota</taxon>
        <taxon>Betaproteobacteria</taxon>
        <taxon>Neisseriales</taxon>
        <taxon>Chitinibacteraceae</taxon>
        <taxon>Parachitinimonas</taxon>
    </lineage>
</organism>
<feature type="non-terminal residue" evidence="1">
    <location>
        <position position="84"/>
    </location>
</feature>
<evidence type="ECO:0000313" key="1">
    <source>
        <dbReference type="EMBL" id="MDK2127258.1"/>
    </source>
</evidence>
<comment type="caution">
    <text evidence="1">The sequence shown here is derived from an EMBL/GenBank/DDBJ whole genome shotgun (WGS) entry which is preliminary data.</text>
</comment>
<dbReference type="NCBIfam" id="TIGR01643">
    <property type="entry name" value="YD_repeat_2x"/>
    <property type="match status" value="1"/>
</dbReference>
<proteinExistence type="predicted"/>
<gene>
    <name evidence="1" type="ORF">PZA18_24790</name>
</gene>
<dbReference type="InterPro" id="IPR006530">
    <property type="entry name" value="YD"/>
</dbReference>
<reference evidence="1" key="1">
    <citation type="submission" date="2023-03" db="EMBL/GenBank/DDBJ databases">
        <title>Chitinimonas shenzhenensis gen. nov., sp. nov., a novel member of family Burkholderiaceae isolated from activated sludge collected in Shen Zhen, China.</title>
        <authorList>
            <person name="Wang X."/>
        </authorList>
    </citation>
    <scope>NUCLEOTIDE SEQUENCE</scope>
    <source>
        <strain evidence="1">DQS-5</strain>
    </source>
</reference>
<dbReference type="EMBL" id="JARRAF010000298">
    <property type="protein sequence ID" value="MDK2127258.1"/>
    <property type="molecule type" value="Genomic_DNA"/>
</dbReference>
<dbReference type="Proteomes" id="UP001172778">
    <property type="component" value="Unassembled WGS sequence"/>
</dbReference>
<dbReference type="RefSeq" id="WP_284103541.1">
    <property type="nucleotide sequence ID" value="NZ_JARRAF010000298.1"/>
</dbReference>